<sequence>MPSPELHDPASPLASINTNPYYYESGLAASAGDGNHPYTIIVTEIMEEQEAVSLSSTFPNPPPFWKDFTADKVARYEQLRKEHDEREGEQAANSDGFKPQSRITNLPEELIHLQPPAEPSSGRWRVFGDQYMLDDKLPTLEEQGITNLPASGQSSAKDAKHYDRAFELKRLSKSLLLNFLELSGALSRSPSHAEGKVQDLRTLFINMHHILNEYRPHQARESAIEMMQDHLDRTRTETLSIRTQVDKAKRVLEGLGSMGVTGSNTTVAAAAPEANTKQTAEQKDRPETANNAPVVSTKSNLSQPAATAARYQNQPKRAKFIGPAISKDTIHGWRKEWKEKRRETSWELCGSHRAADMIAIRVDELKKILTRCATQLLAEQHDEDANVNDRPVQRCRALISTDWPYCAIHDGKPRRNKPGSHSQTDSDIEIPFPPEEELPSDPLRRAGGQYVKPTLQTFSLDKNVGLVTGGARGLGLVIAQGMVYSGADVALVDMNKEEAEKQTKNLVEAFMRENPNAERIPKVTAHYSDVSDPASVDACIAEVIEQHGKIDNLVTSAGFTENFEAVNYPVDRLRKLWAVNVDGTYLFATSVARHLMERKAPGSMVLIGSMSGSIVNVPQPQTPYNVSKAGVRHLAASLAVEWADANIRVNCLSPGYMMTALTAKILDENPELKKKWVSLIPMGKMGDPSDLMGPVIFLLSDNSKYVNGIDLRVDGGYTLT</sequence>
<dbReference type="Proteomes" id="UP001148737">
    <property type="component" value="Unassembled WGS sequence"/>
</dbReference>
<accession>A0ACC1R7H1</accession>
<dbReference type="EMBL" id="JANAKD010000030">
    <property type="protein sequence ID" value="KAJ3498866.1"/>
    <property type="molecule type" value="Genomic_DNA"/>
</dbReference>
<protein>
    <submittedName>
        <fullName evidence="1">Uncharacterized protein</fullName>
    </submittedName>
</protein>
<gene>
    <name evidence="1" type="ORF">NLG97_g788</name>
</gene>
<comment type="caution">
    <text evidence="1">The sequence shown here is derived from an EMBL/GenBank/DDBJ whole genome shotgun (WGS) entry which is preliminary data.</text>
</comment>
<reference evidence="1" key="1">
    <citation type="submission" date="2022-07" db="EMBL/GenBank/DDBJ databases">
        <title>Genome Sequence of Lecanicillium saksenae.</title>
        <authorList>
            <person name="Buettner E."/>
        </authorList>
    </citation>
    <scope>NUCLEOTIDE SEQUENCE</scope>
    <source>
        <strain evidence="1">VT-O1</strain>
    </source>
</reference>
<proteinExistence type="predicted"/>
<organism evidence="1 2">
    <name type="scientific">Lecanicillium saksenae</name>
    <dbReference type="NCBI Taxonomy" id="468837"/>
    <lineage>
        <taxon>Eukaryota</taxon>
        <taxon>Fungi</taxon>
        <taxon>Dikarya</taxon>
        <taxon>Ascomycota</taxon>
        <taxon>Pezizomycotina</taxon>
        <taxon>Sordariomycetes</taxon>
        <taxon>Hypocreomycetidae</taxon>
        <taxon>Hypocreales</taxon>
        <taxon>Cordycipitaceae</taxon>
        <taxon>Lecanicillium</taxon>
    </lineage>
</organism>
<evidence type="ECO:0000313" key="1">
    <source>
        <dbReference type="EMBL" id="KAJ3498866.1"/>
    </source>
</evidence>
<name>A0ACC1R7H1_9HYPO</name>
<evidence type="ECO:0000313" key="2">
    <source>
        <dbReference type="Proteomes" id="UP001148737"/>
    </source>
</evidence>
<keyword evidence="2" id="KW-1185">Reference proteome</keyword>